<keyword evidence="3" id="KW-1185">Reference proteome</keyword>
<evidence type="ECO:0000256" key="1">
    <source>
        <dbReference type="SAM" id="MobiDB-lite"/>
    </source>
</evidence>
<feature type="compositionally biased region" description="Acidic residues" evidence="1">
    <location>
        <begin position="54"/>
        <end position="80"/>
    </location>
</feature>
<protein>
    <submittedName>
        <fullName evidence="2">Uncharacterized protein</fullName>
    </submittedName>
</protein>
<proteinExistence type="predicted"/>
<dbReference type="EMBL" id="JASPKY010000345">
    <property type="protein sequence ID" value="KAK9707615.1"/>
    <property type="molecule type" value="Genomic_DNA"/>
</dbReference>
<sequence length="133" mass="15661">MLIERQDIILWRRRYLNSIRKFRSEGRKIYYLYETWINAGHTKQNELSASESESVVDDSEDDPDFCPESTDSSEDDEVSDQESTASYEISQQPEIVLEIVTLTNISTRILTKLRLLSYHLTGFQTQERQKNNY</sequence>
<reference evidence="2 3" key="1">
    <citation type="journal article" date="2024" name="BMC Genomics">
        <title>De novo assembly and annotation of Popillia japonica's genome with initial clues to its potential as an invasive pest.</title>
        <authorList>
            <person name="Cucini C."/>
            <person name="Boschi S."/>
            <person name="Funari R."/>
            <person name="Cardaioli E."/>
            <person name="Iannotti N."/>
            <person name="Marturano G."/>
            <person name="Paoli F."/>
            <person name="Bruttini M."/>
            <person name="Carapelli A."/>
            <person name="Frati F."/>
            <person name="Nardi F."/>
        </authorList>
    </citation>
    <scope>NUCLEOTIDE SEQUENCE [LARGE SCALE GENOMIC DNA]</scope>
    <source>
        <strain evidence="2">DMR45628</strain>
    </source>
</reference>
<evidence type="ECO:0000313" key="3">
    <source>
        <dbReference type="Proteomes" id="UP001458880"/>
    </source>
</evidence>
<feature type="region of interest" description="Disordered" evidence="1">
    <location>
        <begin position="47"/>
        <end position="89"/>
    </location>
</feature>
<dbReference type="Proteomes" id="UP001458880">
    <property type="component" value="Unassembled WGS sequence"/>
</dbReference>
<name>A0AAW1JSH7_POPJA</name>
<gene>
    <name evidence="2" type="ORF">QE152_g27727</name>
</gene>
<evidence type="ECO:0000313" key="2">
    <source>
        <dbReference type="EMBL" id="KAK9707615.1"/>
    </source>
</evidence>
<dbReference type="AlphaFoldDB" id="A0AAW1JSH7"/>
<accession>A0AAW1JSH7</accession>
<comment type="caution">
    <text evidence="2">The sequence shown here is derived from an EMBL/GenBank/DDBJ whole genome shotgun (WGS) entry which is preliminary data.</text>
</comment>
<organism evidence="2 3">
    <name type="scientific">Popillia japonica</name>
    <name type="common">Japanese beetle</name>
    <dbReference type="NCBI Taxonomy" id="7064"/>
    <lineage>
        <taxon>Eukaryota</taxon>
        <taxon>Metazoa</taxon>
        <taxon>Ecdysozoa</taxon>
        <taxon>Arthropoda</taxon>
        <taxon>Hexapoda</taxon>
        <taxon>Insecta</taxon>
        <taxon>Pterygota</taxon>
        <taxon>Neoptera</taxon>
        <taxon>Endopterygota</taxon>
        <taxon>Coleoptera</taxon>
        <taxon>Polyphaga</taxon>
        <taxon>Scarabaeiformia</taxon>
        <taxon>Scarabaeidae</taxon>
        <taxon>Rutelinae</taxon>
        <taxon>Popillia</taxon>
    </lineage>
</organism>